<dbReference type="KEGG" id="marq:MARGE09_P1700"/>
<evidence type="ECO:0000256" key="6">
    <source>
        <dbReference type="ARBA" id="ARBA00022801"/>
    </source>
</evidence>
<evidence type="ECO:0000256" key="3">
    <source>
        <dbReference type="ARBA" id="ARBA00007931"/>
    </source>
</evidence>
<dbReference type="InterPro" id="IPR041489">
    <property type="entry name" value="PDZ_6"/>
</dbReference>
<comment type="subcellular location">
    <subcellularLocation>
        <location evidence="2">Membrane</location>
        <topology evidence="2">Multi-pass membrane protein</topology>
    </subcellularLocation>
</comment>
<dbReference type="InterPro" id="IPR001478">
    <property type="entry name" value="PDZ"/>
</dbReference>
<evidence type="ECO:0000256" key="7">
    <source>
        <dbReference type="ARBA" id="ARBA00022833"/>
    </source>
</evidence>
<keyword evidence="6 11" id="KW-0378">Hydrolase</keyword>
<evidence type="ECO:0000256" key="2">
    <source>
        <dbReference type="ARBA" id="ARBA00004141"/>
    </source>
</evidence>
<comment type="cofactor">
    <cofactor evidence="1 11">
        <name>Zn(2+)</name>
        <dbReference type="ChEBI" id="CHEBI:29105"/>
    </cofactor>
</comment>
<name>A0AAN1WH68_9GAMM</name>
<feature type="domain" description="PDZ" evidence="12">
    <location>
        <begin position="212"/>
        <end position="281"/>
    </location>
</feature>
<dbReference type="GO" id="GO:0006508">
    <property type="term" value="P:proteolysis"/>
    <property type="evidence" value="ECO:0007669"/>
    <property type="project" value="UniProtKB-KW"/>
</dbReference>
<dbReference type="RefSeq" id="WP_236986966.1">
    <property type="nucleotide sequence ID" value="NZ_AP023086.1"/>
</dbReference>
<evidence type="ECO:0000256" key="1">
    <source>
        <dbReference type="ARBA" id="ARBA00001947"/>
    </source>
</evidence>
<evidence type="ECO:0000259" key="12">
    <source>
        <dbReference type="SMART" id="SM00228"/>
    </source>
</evidence>
<dbReference type="AlphaFoldDB" id="A0AAN1WH68"/>
<feature type="transmembrane region" description="Helical" evidence="11">
    <location>
        <begin position="427"/>
        <end position="446"/>
    </location>
</feature>
<dbReference type="Proteomes" id="UP001320119">
    <property type="component" value="Chromosome"/>
</dbReference>
<feature type="domain" description="PDZ" evidence="12">
    <location>
        <begin position="114"/>
        <end position="186"/>
    </location>
</feature>
<dbReference type="PANTHER" id="PTHR42837">
    <property type="entry name" value="REGULATOR OF SIGMA-E PROTEASE RSEP"/>
    <property type="match status" value="1"/>
</dbReference>
<evidence type="ECO:0000256" key="4">
    <source>
        <dbReference type="ARBA" id="ARBA00022670"/>
    </source>
</evidence>
<keyword evidence="8 11" id="KW-1133">Transmembrane helix</keyword>
<dbReference type="InterPro" id="IPR004387">
    <property type="entry name" value="Pept_M50_Zn"/>
</dbReference>
<dbReference type="CDD" id="cd23081">
    <property type="entry name" value="cpPDZ_EcRseP-like"/>
    <property type="match status" value="1"/>
</dbReference>
<reference evidence="13 14" key="1">
    <citation type="journal article" date="2022" name="IScience">
        <title>An ultrasensitive nanofiber-based assay for enzymatic hydrolysis and deep-sea microbial degradation of cellulose.</title>
        <authorList>
            <person name="Tsudome M."/>
            <person name="Tachioka M."/>
            <person name="Miyazaki M."/>
            <person name="Uchimura K."/>
            <person name="Tsuda M."/>
            <person name="Takaki Y."/>
            <person name="Deguchi S."/>
        </authorList>
    </citation>
    <scope>NUCLEOTIDE SEQUENCE [LARGE SCALE GENOMIC DNA]</scope>
    <source>
        <strain evidence="13 14">GE09</strain>
    </source>
</reference>
<keyword evidence="5 11" id="KW-0812">Transmembrane</keyword>
<evidence type="ECO:0000256" key="11">
    <source>
        <dbReference type="RuleBase" id="RU362031"/>
    </source>
</evidence>
<feature type="transmembrane region" description="Helical" evidence="11">
    <location>
        <begin position="380"/>
        <end position="398"/>
    </location>
</feature>
<evidence type="ECO:0000256" key="10">
    <source>
        <dbReference type="ARBA" id="ARBA00023136"/>
    </source>
</evidence>
<evidence type="ECO:0000313" key="14">
    <source>
        <dbReference type="Proteomes" id="UP001320119"/>
    </source>
</evidence>
<keyword evidence="9 11" id="KW-0482">Metalloprotease</keyword>
<evidence type="ECO:0000313" key="13">
    <source>
        <dbReference type="EMBL" id="BCD97499.1"/>
    </source>
</evidence>
<gene>
    <name evidence="13" type="ORF">MARGE09_P1700</name>
</gene>
<dbReference type="EC" id="3.4.24.-" evidence="11"/>
<dbReference type="GO" id="GO:0004222">
    <property type="term" value="F:metalloendopeptidase activity"/>
    <property type="evidence" value="ECO:0007669"/>
    <property type="project" value="InterPro"/>
</dbReference>
<dbReference type="InterPro" id="IPR008915">
    <property type="entry name" value="Peptidase_M50"/>
</dbReference>
<evidence type="ECO:0000256" key="8">
    <source>
        <dbReference type="ARBA" id="ARBA00022989"/>
    </source>
</evidence>
<dbReference type="Pfam" id="PF02163">
    <property type="entry name" value="Peptidase_M50"/>
    <property type="match status" value="1"/>
</dbReference>
<keyword evidence="10 11" id="KW-0472">Membrane</keyword>
<keyword evidence="11" id="KW-0479">Metal-binding</keyword>
<organism evidence="13 14">
    <name type="scientific">Marinagarivorans cellulosilyticus</name>
    <dbReference type="NCBI Taxonomy" id="2721545"/>
    <lineage>
        <taxon>Bacteria</taxon>
        <taxon>Pseudomonadati</taxon>
        <taxon>Pseudomonadota</taxon>
        <taxon>Gammaproteobacteria</taxon>
        <taxon>Cellvibrionales</taxon>
        <taxon>Cellvibrionaceae</taxon>
        <taxon>Marinagarivorans</taxon>
    </lineage>
</organism>
<feature type="transmembrane region" description="Helical" evidence="11">
    <location>
        <begin position="97"/>
        <end position="119"/>
    </location>
</feature>
<evidence type="ECO:0000256" key="5">
    <source>
        <dbReference type="ARBA" id="ARBA00022692"/>
    </source>
</evidence>
<keyword evidence="14" id="KW-1185">Reference proteome</keyword>
<dbReference type="NCBIfam" id="TIGR00054">
    <property type="entry name" value="RIP metalloprotease RseP"/>
    <property type="match status" value="1"/>
</dbReference>
<dbReference type="SUPFAM" id="SSF50156">
    <property type="entry name" value="PDZ domain-like"/>
    <property type="match status" value="2"/>
</dbReference>
<dbReference type="GO" id="GO:0046872">
    <property type="term" value="F:metal ion binding"/>
    <property type="evidence" value="ECO:0007669"/>
    <property type="project" value="UniProtKB-KW"/>
</dbReference>
<comment type="similarity">
    <text evidence="3 11">Belongs to the peptidase M50B family.</text>
</comment>
<proteinExistence type="inferred from homology"/>
<keyword evidence="7 11" id="KW-0862">Zinc</keyword>
<dbReference type="CDD" id="cd06163">
    <property type="entry name" value="S2P-M50_PDZ_RseP-like"/>
    <property type="match status" value="1"/>
</dbReference>
<dbReference type="SMART" id="SM00228">
    <property type="entry name" value="PDZ"/>
    <property type="match status" value="2"/>
</dbReference>
<evidence type="ECO:0000256" key="9">
    <source>
        <dbReference type="ARBA" id="ARBA00023049"/>
    </source>
</evidence>
<protein>
    <recommendedName>
        <fullName evidence="11">Zinc metalloprotease</fullName>
        <ecNumber evidence="11">3.4.24.-</ecNumber>
    </recommendedName>
</protein>
<accession>A0AAN1WH68</accession>
<dbReference type="EMBL" id="AP023086">
    <property type="protein sequence ID" value="BCD97499.1"/>
    <property type="molecule type" value="Genomic_DNA"/>
</dbReference>
<dbReference type="Pfam" id="PF17820">
    <property type="entry name" value="PDZ_6"/>
    <property type="match status" value="1"/>
</dbReference>
<keyword evidence="4 13" id="KW-0645">Protease</keyword>
<sequence length="452" mass="49579">MEFIHTVAVFLFVLLILVSIHEWGHFIIARKCGVRVLRFSVGFGKPFWRFYDKYGTEFAVAPIPLGGYVKMLDETDENVAPADKNKTFESRKTWQQIAILAAGPIANFILAVLLFWWLAMQEATLPSPVIGEVEPNTPAAYAGLEEGQHIIAIDGVVTPGRSDVYERLTHRLGESGSIIVTVKYPDSSDLTYDMEVVIRDWMKGSEAPDPLAGIGVKFYRPHIPALIDSVLEGSAAEDAGFLAGDEVIKVDELEVDGWQSWSEYVRQRPNQPLAVSVKRNGRVKELTLTPSLVEVKGFGKVGQAGVGVKAVSWPENMLVTRKLGITAALDKAVEDTWSNSVMVLVSIKKLLLGQISIKNLSGPIGIAKVAGDSARAGLQYYLHFMAVLSVYLGVFNLLPIPILDGGRIVFCLAEGIKGSPLSERVKMAGLQLGLMFMGVLMIMAFYNDILRL</sequence>
<feature type="transmembrane region" description="Helical" evidence="11">
    <location>
        <begin position="6"/>
        <end position="28"/>
    </location>
</feature>
<dbReference type="PANTHER" id="PTHR42837:SF2">
    <property type="entry name" value="MEMBRANE METALLOPROTEASE ARASP2, CHLOROPLASTIC-RELATED"/>
    <property type="match status" value="1"/>
</dbReference>
<dbReference type="GO" id="GO:0016020">
    <property type="term" value="C:membrane"/>
    <property type="evidence" value="ECO:0007669"/>
    <property type="project" value="UniProtKB-SubCell"/>
</dbReference>
<dbReference type="Gene3D" id="2.30.42.10">
    <property type="match status" value="2"/>
</dbReference>
<dbReference type="InterPro" id="IPR036034">
    <property type="entry name" value="PDZ_sf"/>
</dbReference>